<dbReference type="Pfam" id="PF02482">
    <property type="entry name" value="Ribosomal_S30AE"/>
    <property type="match status" value="1"/>
</dbReference>
<keyword evidence="2" id="KW-1185">Reference proteome</keyword>
<dbReference type="InterPro" id="IPR036567">
    <property type="entry name" value="RHF-like"/>
</dbReference>
<protein>
    <submittedName>
        <fullName evidence="1">HPF/RaiA family ribosome-associated protein</fullName>
    </submittedName>
</protein>
<organism evidence="1 2">
    <name type="scientific">Roseibacillus ishigakijimensis</name>
    <dbReference type="NCBI Taxonomy" id="454146"/>
    <lineage>
        <taxon>Bacteria</taxon>
        <taxon>Pseudomonadati</taxon>
        <taxon>Verrucomicrobiota</taxon>
        <taxon>Verrucomicrobiia</taxon>
        <taxon>Verrucomicrobiales</taxon>
        <taxon>Verrucomicrobiaceae</taxon>
        <taxon>Roseibacillus</taxon>
    </lineage>
</organism>
<dbReference type="AlphaFoldDB" id="A0A934RLZ1"/>
<proteinExistence type="predicted"/>
<dbReference type="EMBL" id="JAENIO010000007">
    <property type="protein sequence ID" value="MBK1833273.1"/>
    <property type="molecule type" value="Genomic_DNA"/>
</dbReference>
<evidence type="ECO:0000313" key="2">
    <source>
        <dbReference type="Proteomes" id="UP000604083"/>
    </source>
</evidence>
<comment type="caution">
    <text evidence="1">The sequence shown here is derived from an EMBL/GenBank/DDBJ whole genome shotgun (WGS) entry which is preliminary data.</text>
</comment>
<gene>
    <name evidence="1" type="ORF">JIN78_04300</name>
</gene>
<name>A0A934RLZ1_9BACT</name>
<dbReference type="SUPFAM" id="SSF69754">
    <property type="entry name" value="Ribosome binding protein Y (YfiA homologue)"/>
    <property type="match status" value="1"/>
</dbReference>
<dbReference type="InterPro" id="IPR003489">
    <property type="entry name" value="RHF/RaiA"/>
</dbReference>
<dbReference type="RefSeq" id="WP_200390706.1">
    <property type="nucleotide sequence ID" value="NZ_JAENIO010000007.1"/>
</dbReference>
<dbReference type="Gene3D" id="3.30.160.100">
    <property type="entry name" value="Ribosome hibernation promotion factor-like"/>
    <property type="match status" value="1"/>
</dbReference>
<reference evidence="1" key="1">
    <citation type="submission" date="2021-01" db="EMBL/GenBank/DDBJ databases">
        <title>Modified the classification status of verrucomicrobia.</title>
        <authorList>
            <person name="Feng X."/>
        </authorList>
    </citation>
    <scope>NUCLEOTIDE SEQUENCE</scope>
    <source>
        <strain evidence="1">KCTC 12986</strain>
    </source>
</reference>
<sequence>MKTTINCTKHLDSEHTSVWETTRELIERKHEHLRHLHPDLNKAELHLRAFSRQSEVHLLVHDSRHRLIEAHASASNLDKSISLAFKRAEVQLAKPKHLQNR</sequence>
<accession>A0A934RLZ1</accession>
<dbReference type="Proteomes" id="UP000604083">
    <property type="component" value="Unassembled WGS sequence"/>
</dbReference>
<evidence type="ECO:0000313" key="1">
    <source>
        <dbReference type="EMBL" id="MBK1833273.1"/>
    </source>
</evidence>